<evidence type="ECO:0000313" key="1">
    <source>
        <dbReference type="EMBL" id="KKQ34907.1"/>
    </source>
</evidence>
<protein>
    <submittedName>
        <fullName evidence="1">Uncharacterized protein</fullName>
    </submittedName>
</protein>
<organism evidence="1 2">
    <name type="scientific">candidate division WS6 bacterium GW2011_GWA2_37_6</name>
    <dbReference type="NCBI Taxonomy" id="1619087"/>
    <lineage>
        <taxon>Bacteria</taxon>
        <taxon>Candidatus Dojkabacteria</taxon>
    </lineage>
</organism>
<proteinExistence type="predicted"/>
<dbReference type="AlphaFoldDB" id="A0A0G0GXY1"/>
<evidence type="ECO:0000313" key="2">
    <source>
        <dbReference type="Proteomes" id="UP000034852"/>
    </source>
</evidence>
<gene>
    <name evidence="1" type="ORF">US52_C0042G0003</name>
</gene>
<comment type="caution">
    <text evidence="1">The sequence shown here is derived from an EMBL/GenBank/DDBJ whole genome shotgun (WGS) entry which is preliminary data.</text>
</comment>
<accession>A0A0G0GXY1</accession>
<name>A0A0G0GXY1_9BACT</name>
<sequence>MAGKRKFLDGKLCFELWVQRSSLGKASNVLRDEFGIVNPSTGEKASTMGVWGAAWTYILNTLVEGRKGVESVWKANGELLTDLDWYTLVVTKARYIFGKKKFQKFIEKNSYLTPYL</sequence>
<reference evidence="1 2" key="1">
    <citation type="journal article" date="2015" name="Nature">
        <title>rRNA introns, odd ribosomes, and small enigmatic genomes across a large radiation of phyla.</title>
        <authorList>
            <person name="Brown C.T."/>
            <person name="Hug L.A."/>
            <person name="Thomas B.C."/>
            <person name="Sharon I."/>
            <person name="Castelle C.J."/>
            <person name="Singh A."/>
            <person name="Wilkins M.J."/>
            <person name="Williams K.H."/>
            <person name="Banfield J.F."/>
        </authorList>
    </citation>
    <scope>NUCLEOTIDE SEQUENCE [LARGE SCALE GENOMIC DNA]</scope>
</reference>
<dbReference type="EMBL" id="LBTH01000042">
    <property type="protein sequence ID" value="KKQ34907.1"/>
    <property type="molecule type" value="Genomic_DNA"/>
</dbReference>
<dbReference type="Proteomes" id="UP000034852">
    <property type="component" value="Unassembled WGS sequence"/>
</dbReference>